<dbReference type="EMBL" id="AMCI01007884">
    <property type="protein sequence ID" value="EJW91891.1"/>
    <property type="molecule type" value="Genomic_DNA"/>
</dbReference>
<reference evidence="2" key="1">
    <citation type="journal article" date="2012" name="PLoS ONE">
        <title>Gene sets for utilization of primary and secondary nutrition supplies in the distal gut of endangered iberian lynx.</title>
        <authorList>
            <person name="Alcaide M."/>
            <person name="Messina E."/>
            <person name="Richter M."/>
            <person name="Bargiela R."/>
            <person name="Peplies J."/>
            <person name="Huws S.A."/>
            <person name="Newbold C.J."/>
            <person name="Golyshin P.N."/>
            <person name="Simon M.A."/>
            <person name="Lopez G."/>
            <person name="Yakimov M.M."/>
            <person name="Ferrer M."/>
        </authorList>
    </citation>
    <scope>NUCLEOTIDE SEQUENCE</scope>
</reference>
<dbReference type="InterPro" id="IPR000631">
    <property type="entry name" value="CARKD"/>
</dbReference>
<evidence type="ECO:0000259" key="1">
    <source>
        <dbReference type="PROSITE" id="PS51383"/>
    </source>
</evidence>
<sequence length="77" mass="7897">MLAGIVAANVAVSHGDVDRWELLCAYAVAVHSYAGHAAAALMGERSVIATDLIDVLGEAMSLTESEALKDAGIDLGE</sequence>
<proteinExistence type="predicted"/>
<evidence type="ECO:0000313" key="2">
    <source>
        <dbReference type="EMBL" id="EJW91891.1"/>
    </source>
</evidence>
<gene>
    <name evidence="2" type="ORF">EVA_20003</name>
</gene>
<dbReference type="Gene3D" id="3.40.1190.20">
    <property type="match status" value="1"/>
</dbReference>
<dbReference type="InterPro" id="IPR029056">
    <property type="entry name" value="Ribokinase-like"/>
</dbReference>
<organism evidence="2">
    <name type="scientific">gut metagenome</name>
    <dbReference type="NCBI Taxonomy" id="749906"/>
    <lineage>
        <taxon>unclassified sequences</taxon>
        <taxon>metagenomes</taxon>
        <taxon>organismal metagenomes</taxon>
    </lineage>
</organism>
<name>J9FAF6_9ZZZZ</name>
<comment type="caution">
    <text evidence="2">The sequence shown here is derived from an EMBL/GenBank/DDBJ whole genome shotgun (WGS) entry which is preliminary data.</text>
</comment>
<feature type="domain" description="YjeF C-terminal" evidence="1">
    <location>
        <begin position="1"/>
        <end position="63"/>
    </location>
</feature>
<dbReference type="SUPFAM" id="SSF53613">
    <property type="entry name" value="Ribokinase-like"/>
    <property type="match status" value="1"/>
</dbReference>
<protein>
    <recommendedName>
        <fullName evidence="1">YjeF C-terminal domain-containing protein</fullName>
    </recommendedName>
</protein>
<dbReference type="GO" id="GO:0016836">
    <property type="term" value="F:hydro-lyase activity"/>
    <property type="evidence" value="ECO:0007669"/>
    <property type="project" value="InterPro"/>
</dbReference>
<dbReference type="AlphaFoldDB" id="J9FAF6"/>
<accession>J9FAF6</accession>
<dbReference type="PROSITE" id="PS51383">
    <property type="entry name" value="YJEF_C_3"/>
    <property type="match status" value="1"/>
</dbReference>